<dbReference type="SUPFAM" id="SSF47473">
    <property type="entry name" value="EF-hand"/>
    <property type="match status" value="1"/>
</dbReference>
<feature type="domain" description="EF-hand" evidence="2">
    <location>
        <begin position="37"/>
        <end position="72"/>
    </location>
</feature>
<comment type="caution">
    <text evidence="3">The sequence shown here is derived from an EMBL/GenBank/DDBJ whole genome shotgun (WGS) entry which is preliminary data.</text>
</comment>
<organism evidence="3 4">
    <name type="scientific">Dreissena polymorpha</name>
    <name type="common">Zebra mussel</name>
    <name type="synonym">Mytilus polymorpha</name>
    <dbReference type="NCBI Taxonomy" id="45954"/>
    <lineage>
        <taxon>Eukaryota</taxon>
        <taxon>Metazoa</taxon>
        <taxon>Spiralia</taxon>
        <taxon>Lophotrochozoa</taxon>
        <taxon>Mollusca</taxon>
        <taxon>Bivalvia</taxon>
        <taxon>Autobranchia</taxon>
        <taxon>Heteroconchia</taxon>
        <taxon>Euheterodonta</taxon>
        <taxon>Imparidentia</taxon>
        <taxon>Neoheterodontei</taxon>
        <taxon>Myida</taxon>
        <taxon>Dreissenoidea</taxon>
        <taxon>Dreissenidae</taxon>
        <taxon>Dreissena</taxon>
    </lineage>
</organism>
<sequence>MNASDRTGSVSSLFRACDLDGSGYIDEAELANICPELNAAEIRTVFIALDKDGDGKIGKEEFSHGFKEISEALKDRRRSRSHSTHSLDEVSIEEFIGDLDEGLGTLSCQRQL</sequence>
<dbReference type="InterPro" id="IPR018247">
    <property type="entry name" value="EF_Hand_1_Ca_BS"/>
</dbReference>
<evidence type="ECO:0000256" key="1">
    <source>
        <dbReference type="ARBA" id="ARBA00022837"/>
    </source>
</evidence>
<dbReference type="PROSITE" id="PS50222">
    <property type="entry name" value="EF_HAND_2"/>
    <property type="match status" value="1"/>
</dbReference>
<evidence type="ECO:0000259" key="2">
    <source>
        <dbReference type="PROSITE" id="PS50222"/>
    </source>
</evidence>
<reference evidence="3" key="2">
    <citation type="submission" date="2020-11" db="EMBL/GenBank/DDBJ databases">
        <authorList>
            <person name="McCartney M.A."/>
            <person name="Auch B."/>
            <person name="Kono T."/>
            <person name="Mallez S."/>
            <person name="Becker A."/>
            <person name="Gohl D.M."/>
            <person name="Silverstein K.A.T."/>
            <person name="Koren S."/>
            <person name="Bechman K.B."/>
            <person name="Herman A."/>
            <person name="Abrahante J.E."/>
            <person name="Garbe J."/>
        </authorList>
    </citation>
    <scope>NUCLEOTIDE SEQUENCE</scope>
    <source>
        <strain evidence="3">Duluth1</strain>
        <tissue evidence="3">Whole animal</tissue>
    </source>
</reference>
<dbReference type="SMART" id="SM00054">
    <property type="entry name" value="EFh"/>
    <property type="match status" value="2"/>
</dbReference>
<dbReference type="InterPro" id="IPR002048">
    <property type="entry name" value="EF_hand_dom"/>
</dbReference>
<name>A0A9D4MRZ8_DREPO</name>
<dbReference type="Proteomes" id="UP000828390">
    <property type="component" value="Unassembled WGS sequence"/>
</dbReference>
<keyword evidence="4" id="KW-1185">Reference proteome</keyword>
<dbReference type="Gene3D" id="1.10.238.10">
    <property type="entry name" value="EF-hand"/>
    <property type="match status" value="1"/>
</dbReference>
<accession>A0A9D4MRZ8</accession>
<evidence type="ECO:0000313" key="3">
    <source>
        <dbReference type="EMBL" id="KAH3882275.1"/>
    </source>
</evidence>
<dbReference type="AlphaFoldDB" id="A0A9D4MRZ8"/>
<dbReference type="CDD" id="cd00051">
    <property type="entry name" value="EFh"/>
    <property type="match status" value="1"/>
</dbReference>
<dbReference type="Pfam" id="PF13499">
    <property type="entry name" value="EF-hand_7"/>
    <property type="match status" value="1"/>
</dbReference>
<reference evidence="3" key="1">
    <citation type="journal article" date="2019" name="bioRxiv">
        <title>The Genome of the Zebra Mussel, Dreissena polymorpha: A Resource for Invasive Species Research.</title>
        <authorList>
            <person name="McCartney M.A."/>
            <person name="Auch B."/>
            <person name="Kono T."/>
            <person name="Mallez S."/>
            <person name="Zhang Y."/>
            <person name="Obille A."/>
            <person name="Becker A."/>
            <person name="Abrahante J.E."/>
            <person name="Garbe J."/>
            <person name="Badalamenti J.P."/>
            <person name="Herman A."/>
            <person name="Mangelson H."/>
            <person name="Liachko I."/>
            <person name="Sullivan S."/>
            <person name="Sone E.D."/>
            <person name="Koren S."/>
            <person name="Silverstein K.A.T."/>
            <person name="Beckman K.B."/>
            <person name="Gohl D.M."/>
        </authorList>
    </citation>
    <scope>NUCLEOTIDE SEQUENCE</scope>
    <source>
        <strain evidence="3">Duluth1</strain>
        <tissue evidence="3">Whole animal</tissue>
    </source>
</reference>
<evidence type="ECO:0000313" key="4">
    <source>
        <dbReference type="Proteomes" id="UP000828390"/>
    </source>
</evidence>
<proteinExistence type="predicted"/>
<keyword evidence="1" id="KW-0106">Calcium</keyword>
<dbReference type="GO" id="GO:0005509">
    <property type="term" value="F:calcium ion binding"/>
    <property type="evidence" value="ECO:0007669"/>
    <property type="project" value="InterPro"/>
</dbReference>
<dbReference type="PROSITE" id="PS00018">
    <property type="entry name" value="EF_HAND_1"/>
    <property type="match status" value="1"/>
</dbReference>
<dbReference type="InterPro" id="IPR011992">
    <property type="entry name" value="EF-hand-dom_pair"/>
</dbReference>
<dbReference type="EMBL" id="JAIWYP010000001">
    <property type="protein sequence ID" value="KAH3882275.1"/>
    <property type="molecule type" value="Genomic_DNA"/>
</dbReference>
<protein>
    <recommendedName>
        <fullName evidence="2">EF-hand domain-containing protein</fullName>
    </recommendedName>
</protein>
<gene>
    <name evidence="3" type="ORF">DPMN_006209</name>
</gene>